<dbReference type="Proteomes" id="UP000244016">
    <property type="component" value="Unassembled WGS sequence"/>
</dbReference>
<name>A0A2T5G529_9BACL</name>
<feature type="signal peptide" evidence="1">
    <location>
        <begin position="1"/>
        <end position="26"/>
    </location>
</feature>
<evidence type="ECO:0000313" key="3">
    <source>
        <dbReference type="Proteomes" id="UP000244016"/>
    </source>
</evidence>
<proteinExistence type="predicted"/>
<evidence type="ECO:0008006" key="4">
    <source>
        <dbReference type="Google" id="ProtNLM"/>
    </source>
</evidence>
<evidence type="ECO:0000256" key="1">
    <source>
        <dbReference type="SAM" id="SignalP"/>
    </source>
</evidence>
<feature type="chain" id="PRO_5015464166" description="Secreted protein" evidence="1">
    <location>
        <begin position="27"/>
        <end position="131"/>
    </location>
</feature>
<reference evidence="2 3" key="1">
    <citation type="submission" date="2017-08" db="EMBL/GenBank/DDBJ databases">
        <title>Burning lignite coal seam in the remote Altai Mountains harbors a hydrogen-driven thermophilic microbial community.</title>
        <authorList>
            <person name="Kadnikov V.V."/>
            <person name="Mardanov A.V."/>
            <person name="Ivasenko D."/>
            <person name="Beletsky A.V."/>
            <person name="Karnachuk O.V."/>
            <person name="Ravin N.V."/>
        </authorList>
    </citation>
    <scope>NUCLEOTIDE SEQUENCE [LARGE SCALE GENOMIC DNA]</scope>
    <source>
        <strain evidence="2">AL31</strain>
    </source>
</reference>
<accession>A0A2T5G529</accession>
<dbReference type="EMBL" id="PEBW01000006">
    <property type="protein sequence ID" value="PTQ51278.1"/>
    <property type="molecule type" value="Genomic_DNA"/>
</dbReference>
<organism evidence="2 3">
    <name type="scientific">Brockia lithotrophica</name>
    <dbReference type="NCBI Taxonomy" id="933949"/>
    <lineage>
        <taxon>Bacteria</taxon>
        <taxon>Bacillati</taxon>
        <taxon>Bacillota</taxon>
        <taxon>Bacilli</taxon>
        <taxon>Bacillales</taxon>
        <taxon>Bacillales Family X. Incertae Sedis</taxon>
        <taxon>Brockia</taxon>
    </lineage>
</organism>
<comment type="caution">
    <text evidence="2">The sequence shown here is derived from an EMBL/GenBank/DDBJ whole genome shotgun (WGS) entry which is preliminary data.</text>
</comment>
<gene>
    <name evidence="2" type="ORF">BLITH_0104</name>
</gene>
<protein>
    <recommendedName>
        <fullName evidence="4">Secreted protein</fullName>
    </recommendedName>
</protein>
<sequence length="131" mass="12720">MKVGRKSLLAAVLSVALLLPVVPAFAQGNALGDLLTAVGQLVGSTEVNAQAKATIQTGDVSVTAVAATKETAGGLTGVVTSLMGGSTQAGAYATYDQYSAKASVNADWGLASTTRALGALLAGLGGALAGK</sequence>
<keyword evidence="1" id="KW-0732">Signal</keyword>
<dbReference type="AlphaFoldDB" id="A0A2T5G529"/>
<evidence type="ECO:0000313" key="2">
    <source>
        <dbReference type="EMBL" id="PTQ51278.1"/>
    </source>
</evidence>